<dbReference type="InterPro" id="IPR002110">
    <property type="entry name" value="Ankyrin_rpt"/>
</dbReference>
<dbReference type="AlphaFoldDB" id="A0A6G1IHD2"/>
<dbReference type="Pfam" id="PF24883">
    <property type="entry name" value="NPHP3_N"/>
    <property type="match status" value="1"/>
</dbReference>
<feature type="repeat" description="ANK" evidence="2">
    <location>
        <begin position="868"/>
        <end position="900"/>
    </location>
</feature>
<dbReference type="PANTHER" id="PTHR10039">
    <property type="entry name" value="AMELOGENIN"/>
    <property type="match status" value="1"/>
</dbReference>
<dbReference type="PROSITE" id="PS50297">
    <property type="entry name" value="ANK_REP_REGION"/>
    <property type="match status" value="2"/>
</dbReference>
<feature type="domain" description="Nephrocystin 3-like N-terminal" evidence="4">
    <location>
        <begin position="279"/>
        <end position="457"/>
    </location>
</feature>
<feature type="compositionally biased region" description="Basic and acidic residues" evidence="3">
    <location>
        <begin position="709"/>
        <end position="725"/>
    </location>
</feature>
<evidence type="ECO:0000313" key="5">
    <source>
        <dbReference type="EMBL" id="KAF2677393.1"/>
    </source>
</evidence>
<dbReference type="SUPFAM" id="SSF48403">
    <property type="entry name" value="Ankyrin repeat"/>
    <property type="match status" value="1"/>
</dbReference>
<dbReference type="InterPro" id="IPR027417">
    <property type="entry name" value="P-loop_NTPase"/>
</dbReference>
<dbReference type="SUPFAM" id="SSF53474">
    <property type="entry name" value="alpha/beta-Hydrolases"/>
    <property type="match status" value="1"/>
</dbReference>
<name>A0A6G1IHD2_9PLEO</name>
<reference evidence="5" key="1">
    <citation type="journal article" date="2020" name="Stud. Mycol.">
        <title>101 Dothideomycetes genomes: a test case for predicting lifestyles and emergence of pathogens.</title>
        <authorList>
            <person name="Haridas S."/>
            <person name="Albert R."/>
            <person name="Binder M."/>
            <person name="Bloem J."/>
            <person name="Labutti K."/>
            <person name="Salamov A."/>
            <person name="Andreopoulos B."/>
            <person name="Baker S."/>
            <person name="Barry K."/>
            <person name="Bills G."/>
            <person name="Bluhm B."/>
            <person name="Cannon C."/>
            <person name="Castanera R."/>
            <person name="Culley D."/>
            <person name="Daum C."/>
            <person name="Ezra D."/>
            <person name="Gonzalez J."/>
            <person name="Henrissat B."/>
            <person name="Kuo A."/>
            <person name="Liang C."/>
            <person name="Lipzen A."/>
            <person name="Lutzoni F."/>
            <person name="Magnuson J."/>
            <person name="Mondo S."/>
            <person name="Nolan M."/>
            <person name="Ohm R."/>
            <person name="Pangilinan J."/>
            <person name="Park H.-J."/>
            <person name="Ramirez L."/>
            <person name="Alfaro M."/>
            <person name="Sun H."/>
            <person name="Tritt A."/>
            <person name="Yoshinaga Y."/>
            <person name="Zwiers L.-H."/>
            <person name="Turgeon B."/>
            <person name="Goodwin S."/>
            <person name="Spatafora J."/>
            <person name="Crous P."/>
            <person name="Grigoriev I."/>
        </authorList>
    </citation>
    <scope>NUCLEOTIDE SEQUENCE</scope>
    <source>
        <strain evidence="5">CBS 122367</strain>
    </source>
</reference>
<dbReference type="Gene3D" id="1.25.40.20">
    <property type="entry name" value="Ankyrin repeat-containing domain"/>
    <property type="match status" value="1"/>
</dbReference>
<evidence type="ECO:0000256" key="2">
    <source>
        <dbReference type="PROSITE-ProRule" id="PRU00023"/>
    </source>
</evidence>
<organism evidence="5 6">
    <name type="scientific">Lentithecium fluviatile CBS 122367</name>
    <dbReference type="NCBI Taxonomy" id="1168545"/>
    <lineage>
        <taxon>Eukaryota</taxon>
        <taxon>Fungi</taxon>
        <taxon>Dikarya</taxon>
        <taxon>Ascomycota</taxon>
        <taxon>Pezizomycotina</taxon>
        <taxon>Dothideomycetes</taxon>
        <taxon>Pleosporomycetidae</taxon>
        <taxon>Pleosporales</taxon>
        <taxon>Massarineae</taxon>
        <taxon>Lentitheciaceae</taxon>
        <taxon>Lentithecium</taxon>
    </lineage>
</organism>
<dbReference type="InterPro" id="IPR036770">
    <property type="entry name" value="Ankyrin_rpt-contain_sf"/>
</dbReference>
<dbReference type="Gene3D" id="3.40.50.300">
    <property type="entry name" value="P-loop containing nucleotide triphosphate hydrolases"/>
    <property type="match status" value="1"/>
</dbReference>
<dbReference type="EMBL" id="MU005622">
    <property type="protein sequence ID" value="KAF2677393.1"/>
    <property type="molecule type" value="Genomic_DNA"/>
</dbReference>
<feature type="compositionally biased region" description="Basic and acidic residues" evidence="3">
    <location>
        <begin position="732"/>
        <end position="751"/>
    </location>
</feature>
<gene>
    <name evidence="5" type="ORF">K458DRAFT_159959</name>
</gene>
<dbReference type="Pfam" id="PF12796">
    <property type="entry name" value="Ank_2"/>
    <property type="match status" value="1"/>
</dbReference>
<dbReference type="InterPro" id="IPR056884">
    <property type="entry name" value="NPHP3-like_N"/>
</dbReference>
<evidence type="ECO:0000259" key="4">
    <source>
        <dbReference type="Pfam" id="PF24883"/>
    </source>
</evidence>
<dbReference type="SMART" id="SM00248">
    <property type="entry name" value="ANK"/>
    <property type="match status" value="3"/>
</dbReference>
<dbReference type="Gene3D" id="3.40.50.1820">
    <property type="entry name" value="alpha/beta hydrolase"/>
    <property type="match status" value="1"/>
</dbReference>
<feature type="region of interest" description="Disordered" evidence="3">
    <location>
        <begin position="701"/>
        <end position="774"/>
    </location>
</feature>
<evidence type="ECO:0000256" key="1">
    <source>
        <dbReference type="ARBA" id="ARBA00022737"/>
    </source>
</evidence>
<dbReference type="OrthoDB" id="427518at2759"/>
<evidence type="ECO:0000313" key="6">
    <source>
        <dbReference type="Proteomes" id="UP000799291"/>
    </source>
</evidence>
<evidence type="ECO:0000256" key="3">
    <source>
        <dbReference type="SAM" id="MobiDB-lite"/>
    </source>
</evidence>
<proteinExistence type="predicted"/>
<keyword evidence="6" id="KW-1185">Reference proteome</keyword>
<keyword evidence="1" id="KW-0677">Repeat</keyword>
<protein>
    <submittedName>
        <fullName evidence="5">Ankyrin</fullName>
    </submittedName>
</protein>
<dbReference type="PROSITE" id="PS50088">
    <property type="entry name" value="ANK_REPEAT"/>
    <property type="match status" value="2"/>
</dbReference>
<dbReference type="InterPro" id="IPR029058">
    <property type="entry name" value="AB_hydrolase_fold"/>
</dbReference>
<dbReference type="PANTHER" id="PTHR10039:SF17">
    <property type="entry name" value="FUNGAL STAND N-TERMINAL GOODBYE DOMAIN-CONTAINING PROTEIN-RELATED"/>
    <property type="match status" value="1"/>
</dbReference>
<feature type="repeat" description="ANK" evidence="2">
    <location>
        <begin position="902"/>
        <end position="934"/>
    </location>
</feature>
<sequence>MLARRVPNARISVFQFQSQWFGKGAVDQRLENVADQLLYQLERLRGDNSKTPIIFVSHCLGGIVLERALLTSRLRQNDFPSIFPSVAGCIFLGTPFHGTKTLSKATVLAEMAATIGMGVSSSLLKLLEKDSEVLTRMLDEFVRLTNDAQIRVFCFFESEKSDLAAVILKGLPFKTQELVVDKESATYPGVESLQLASDHFKLNKYTGPKDGNFVSVSNEIKATAAKAAGIIKSRQNTVRQALINDRTYHALIDTLGRGFSDLSATTKGSYTGPKGDSPSWVVEVESFKQWKEQDASQLIWVHGKAGTGQGSIASSVIESLNKTKESGSIVASFFCDQSDESRRSLRSMLKLLIRQIIDANQDLAVHLLTDSKKTKNAGKQDYDPEALNKIPVLWEALQSMAKEVLGGCIHVVLYGIDQLSGESLEQFLQYMKEMPDKGAPRDEDFEVSPIKWMLLSRSGRPDIEKTFKAKAHEINIDDSENAEHVSDALRSTISVRVDDLGLSAPLTYFVKRHIHSRAEDNYIYVSLAIQEVKNAQSSGMYKHSEIRALLESFPFGLTDMFEHIRKRILSPAAEGIEYTKEILRCLILARRAPTLRELAIMADLPEEDREDLEALKGHLIRCGAFVTLRGNELDEDSMVAEWIDISAQEHLEKYAEKELALDTEQKQMQHGIIALRCLEYVYAVTEKYEEAEAAKHVIEEDADGDDGDGDQHSDANSEDADHQDELDVPNTVDKEKGEDEDKGEDDNHGNDDADAPNTEIAPTEADNDEGEHEFGKEDALHYPVQYWLEHAKLAEVDVIEEFRTHHPFWKDESPARQDWWSVNDSMHILPNQTNVTPLHVATIAEFPAFVDHLLNHGWTEDVHKEDSLGLQPLFCACAVGNYEIVETLLGVGADIDFVSHESNVTALYAAAERGHIDVVECLLDRDADINAKSAEWGSVL</sequence>
<keyword evidence="2" id="KW-0040">ANK repeat</keyword>
<accession>A0A6G1IHD2</accession>
<dbReference type="Proteomes" id="UP000799291">
    <property type="component" value="Unassembled WGS sequence"/>
</dbReference>